<dbReference type="InterPro" id="IPR039556">
    <property type="entry name" value="ICL/PEPM"/>
</dbReference>
<dbReference type="GO" id="GO:0005524">
    <property type="term" value="F:ATP binding"/>
    <property type="evidence" value="ECO:0007669"/>
    <property type="project" value="UniProtKB-KW"/>
</dbReference>
<evidence type="ECO:0000256" key="4">
    <source>
        <dbReference type="ARBA" id="ARBA00012260"/>
    </source>
</evidence>
<dbReference type="Pfam" id="PF00463">
    <property type="entry name" value="ICL"/>
    <property type="match status" value="1"/>
</dbReference>
<evidence type="ECO:0000256" key="1">
    <source>
        <dbReference type="ARBA" id="ARBA00001050"/>
    </source>
</evidence>
<dbReference type="GO" id="GO:0004451">
    <property type="term" value="F:isocitrate lyase activity"/>
    <property type="evidence" value="ECO:0007669"/>
    <property type="project" value="InterPro"/>
</dbReference>
<dbReference type="AlphaFoldDB" id="A0A0G2H1S7"/>
<dbReference type="InterPro" id="IPR013083">
    <property type="entry name" value="Znf_RING/FYVE/PHD"/>
</dbReference>
<dbReference type="EC" id="4.1.3.30" evidence="4"/>
<evidence type="ECO:0000256" key="7">
    <source>
        <dbReference type="ARBA" id="ARBA00022840"/>
    </source>
</evidence>
<evidence type="ECO:0000313" key="10">
    <source>
        <dbReference type="EMBL" id="KKY22750.1"/>
    </source>
</evidence>
<dbReference type="PANTHER" id="PTHR21631">
    <property type="entry name" value="ISOCITRATE LYASE/MALATE SYNTHASE"/>
    <property type="match status" value="1"/>
</dbReference>
<dbReference type="GO" id="GO:0005759">
    <property type="term" value="C:mitochondrial matrix"/>
    <property type="evidence" value="ECO:0007669"/>
    <property type="project" value="TreeGrafter"/>
</dbReference>
<dbReference type="Gene3D" id="3.30.300.30">
    <property type="match status" value="1"/>
</dbReference>
<evidence type="ECO:0000256" key="3">
    <source>
        <dbReference type="ARBA" id="ARBA00006432"/>
    </source>
</evidence>
<feature type="coiled-coil region" evidence="9">
    <location>
        <begin position="749"/>
        <end position="776"/>
    </location>
</feature>
<dbReference type="EMBL" id="LCWF01000073">
    <property type="protein sequence ID" value="KKY22750.1"/>
    <property type="molecule type" value="Genomic_DNA"/>
</dbReference>
<comment type="caution">
    <text evidence="10">The sequence shown here is derived from an EMBL/GenBank/DDBJ whole genome shotgun (WGS) entry which is preliminary data.</text>
</comment>
<evidence type="ECO:0000313" key="11">
    <source>
        <dbReference type="Proteomes" id="UP000053317"/>
    </source>
</evidence>
<dbReference type="Gene3D" id="3.20.20.60">
    <property type="entry name" value="Phosphoenolpyruvate-binding domains"/>
    <property type="match status" value="1"/>
</dbReference>
<dbReference type="PROSITE" id="PS00161">
    <property type="entry name" value="ISOCITRATE_LYASE"/>
    <property type="match status" value="1"/>
</dbReference>
<dbReference type="InterPro" id="IPR018523">
    <property type="entry name" value="Isocitrate_lyase_ph_CS"/>
</dbReference>
<dbReference type="SUPFAM" id="SSF51621">
    <property type="entry name" value="Phosphoenolpyruvate/pyruvate domain"/>
    <property type="match status" value="1"/>
</dbReference>
<sequence length="971" mass="107650">MSHSLMSSTLQPVEPPVSIAHPTDSFQLLPTAIKAGQAEDELYQKQTEDTKEWWAGPRFEGIKRPYTAEDVVSKRGSLQISYPSSIMARKLFDLLNERAAAGLPVHTMGAIDPVQMTQQAPNQEVLYISGWACSSTLTTTNEVSPDFGDYPYNTVPNQVDRLFKAQKLHDRKAWDARRKLTSEERKNTPYVDYMRPIIADGDTGHGGLSAVLKLAKLFAENGAAAVHFEDQLHGGKKCGHLAGKVLVPVGEHINRLVAARFQWDMMGTENLVIARTDSESGKLLSSAIDVRDHEFILGIADDVEPLAEQIQAMELDGASGPEIDQFESAWVKKYQLVTFDEAAEAHLKSQGIDPSDYLSRTSKDRNMSLSRRKALAAKYSKTPVIWSCDSPRTREGFYHYRAGIPAATKRAIEFGPYADLLWLETGTASVEMAAKFAGDIRAELPGKKLVYNLSPSFNWAAQGYDDAALKAFIWDLAKHGFVLQLISLAGLHSTATITQELSRGFKDDGMLAYVNLVQKREKELGVDVLTHQNWSGASYMDGIIGAIQSGSSGSRSMGEGNTEKRKILSVSPRTRSARVHVFVELIQAEDGLEDTEASDTSGQAFHQAANSTRQLPVPTNVFEPDLNMGIRPARAARQSFYQNHQRREEAYFEVDPRADVMPTQALHQEFYQQRPSPEPEMICLCREPKAGRRTIRCSIGEFCLTKEFHLDCIGLERRPHRSESWTCPECSEYASDAGGAGGNDAPEAANSTLSTINHLTEVMKELEAENIRGKDKWNVARDRLLTRNIDRDALRRTDDGLWYFMDRLGDTYRWKSENVSTAEVAEVLGGYSGVTEAIVYGVLVPNHDGRAGCAALVIDPAAKATFDFDALYKYTRSKLPSYAAPVFLRLISHSLIAHNNKQNKGPLREEGVDISQFGSKVAGVEGDRVQYYGFRHADQGMTRATSTLARRIGKGWSMGEHDYSTADIACV</sequence>
<reference evidence="10 11" key="2">
    <citation type="submission" date="2015-05" db="EMBL/GenBank/DDBJ databases">
        <authorList>
            <person name="Morales-Cruz A."/>
            <person name="Amrine K.C."/>
            <person name="Cantu D."/>
        </authorList>
    </citation>
    <scope>NUCLEOTIDE SEQUENCE [LARGE SCALE GENOMIC DNA]</scope>
    <source>
        <strain evidence="10">UCRPC4</strain>
    </source>
</reference>
<evidence type="ECO:0000256" key="2">
    <source>
        <dbReference type="ARBA" id="ARBA00005704"/>
    </source>
</evidence>
<name>A0A0G2H1S7_PHACM</name>
<comment type="similarity">
    <text evidence="3">Belongs to the ATP-dependent AMP-binding enzyme family.</text>
</comment>
<evidence type="ECO:0000256" key="5">
    <source>
        <dbReference type="ARBA" id="ARBA00022598"/>
    </source>
</evidence>
<proteinExistence type="inferred from homology"/>
<dbReference type="Gene3D" id="3.30.40.10">
    <property type="entry name" value="Zinc/RING finger domain, C3HC4 (zinc finger)"/>
    <property type="match status" value="1"/>
</dbReference>
<keyword evidence="7" id="KW-0067">ATP-binding</keyword>
<comment type="catalytic activity">
    <reaction evidence="1">
        <text>(2S,3R)-3-hydroxybutane-1,2,3-tricarboxylate = pyruvate + succinate</text>
        <dbReference type="Rhea" id="RHEA:16809"/>
        <dbReference type="ChEBI" id="CHEBI:15361"/>
        <dbReference type="ChEBI" id="CHEBI:30031"/>
        <dbReference type="ChEBI" id="CHEBI:57429"/>
        <dbReference type="EC" id="4.1.3.30"/>
    </reaction>
</comment>
<dbReference type="PANTHER" id="PTHR21631:SF13">
    <property type="entry name" value="MITOCHONDRIAL 2-METHYLISOCITRATE LYASE ICL2"/>
    <property type="match status" value="1"/>
</dbReference>
<protein>
    <recommendedName>
        <fullName evidence="4">methylisocitrate lyase</fullName>
        <ecNumber evidence="4">4.1.3.30</ecNumber>
    </recommendedName>
</protein>
<dbReference type="FunFam" id="3.30.300.30:FF:000020">
    <property type="entry name" value="Long-chain fatty acid transporter"/>
    <property type="match status" value="1"/>
</dbReference>
<dbReference type="InterPro" id="IPR040442">
    <property type="entry name" value="Pyrv_kinase-like_dom_sf"/>
</dbReference>
<evidence type="ECO:0000256" key="6">
    <source>
        <dbReference type="ARBA" id="ARBA00022741"/>
    </source>
</evidence>
<organism evidence="10 11">
    <name type="scientific">Phaeomoniella chlamydospora</name>
    <name type="common">Phaeoacremonium chlamydosporum</name>
    <dbReference type="NCBI Taxonomy" id="158046"/>
    <lineage>
        <taxon>Eukaryota</taxon>
        <taxon>Fungi</taxon>
        <taxon>Dikarya</taxon>
        <taxon>Ascomycota</taxon>
        <taxon>Pezizomycotina</taxon>
        <taxon>Eurotiomycetes</taxon>
        <taxon>Chaetothyriomycetidae</taxon>
        <taxon>Phaeomoniellales</taxon>
        <taxon>Phaeomoniellaceae</taxon>
        <taxon>Phaeomoniella</taxon>
    </lineage>
</organism>
<dbReference type="InterPro" id="IPR045851">
    <property type="entry name" value="AMP-bd_C_sf"/>
</dbReference>
<evidence type="ECO:0000256" key="9">
    <source>
        <dbReference type="SAM" id="Coils"/>
    </source>
</evidence>
<keyword evidence="11" id="KW-1185">Reference proteome</keyword>
<dbReference type="NCBIfam" id="TIGR01346">
    <property type="entry name" value="isocit_lyase"/>
    <property type="match status" value="1"/>
</dbReference>
<dbReference type="SUPFAM" id="SSF56801">
    <property type="entry name" value="Acetyl-CoA synthetase-like"/>
    <property type="match status" value="1"/>
</dbReference>
<comment type="similarity">
    <text evidence="2">Belongs to the isocitrate lyase/PEP mutase superfamily. Isocitrate lyase family.</text>
</comment>
<dbReference type="Proteomes" id="UP000053317">
    <property type="component" value="Unassembled WGS sequence"/>
</dbReference>
<gene>
    <name evidence="10" type="ORF">UCRPC4_g03075</name>
</gene>
<dbReference type="GO" id="GO:0019629">
    <property type="term" value="P:propionate catabolic process, 2-methylcitrate cycle"/>
    <property type="evidence" value="ECO:0007669"/>
    <property type="project" value="TreeGrafter"/>
</dbReference>
<dbReference type="GO" id="GO:0016874">
    <property type="term" value="F:ligase activity"/>
    <property type="evidence" value="ECO:0007669"/>
    <property type="project" value="UniProtKB-KW"/>
</dbReference>
<dbReference type="InterPro" id="IPR015813">
    <property type="entry name" value="Pyrv/PenolPyrv_kinase-like_dom"/>
</dbReference>
<reference evidence="10 11" key="1">
    <citation type="submission" date="2015-05" db="EMBL/GenBank/DDBJ databases">
        <title>Distinctive expansion of gene families associated with plant cell wall degradation and secondary metabolism in the genomes of grapevine trunk pathogens.</title>
        <authorList>
            <person name="Lawrence D.P."/>
            <person name="Travadon R."/>
            <person name="Rolshausen P.E."/>
            <person name="Baumgartner K."/>
        </authorList>
    </citation>
    <scope>NUCLEOTIDE SEQUENCE [LARGE SCALE GENOMIC DNA]</scope>
    <source>
        <strain evidence="10">UCRPC4</strain>
    </source>
</reference>
<dbReference type="FunFam" id="1.10.10.850:FF:000001">
    <property type="entry name" value="Isocitrate lyase"/>
    <property type="match status" value="1"/>
</dbReference>
<keyword evidence="5" id="KW-0436">Ligase</keyword>
<evidence type="ECO:0000256" key="8">
    <source>
        <dbReference type="ARBA" id="ARBA00023239"/>
    </source>
</evidence>
<dbReference type="Gene3D" id="1.10.10.850">
    <property type="match status" value="1"/>
</dbReference>
<accession>A0A0G2H1S7</accession>
<dbReference type="InterPro" id="IPR006254">
    <property type="entry name" value="Isocitrate_lyase"/>
</dbReference>
<dbReference type="InterPro" id="IPR011011">
    <property type="entry name" value="Znf_FYVE_PHD"/>
</dbReference>
<dbReference type="GO" id="GO:0046421">
    <property type="term" value="F:methylisocitrate lyase activity"/>
    <property type="evidence" value="ECO:0007669"/>
    <property type="project" value="UniProtKB-EC"/>
</dbReference>
<keyword evidence="8 10" id="KW-0456">Lyase</keyword>
<dbReference type="OrthoDB" id="4078635at2759"/>
<dbReference type="CDD" id="cd00377">
    <property type="entry name" value="ICL_PEPM"/>
    <property type="match status" value="1"/>
</dbReference>
<dbReference type="SUPFAM" id="SSF57903">
    <property type="entry name" value="FYVE/PHD zinc finger"/>
    <property type="match status" value="1"/>
</dbReference>
<keyword evidence="6" id="KW-0547">Nucleotide-binding</keyword>
<keyword evidence="9" id="KW-0175">Coiled coil</keyword>